<reference evidence="1" key="1">
    <citation type="submission" date="2019-06" db="EMBL/GenBank/DDBJ databases">
        <authorList>
            <person name="Zheng W."/>
        </authorList>
    </citation>
    <scope>NUCLEOTIDE SEQUENCE</scope>
    <source>
        <strain evidence="1">QDHG01</strain>
    </source>
</reference>
<dbReference type="Proteomes" id="UP000785679">
    <property type="component" value="Unassembled WGS sequence"/>
</dbReference>
<protein>
    <submittedName>
        <fullName evidence="1">Uncharacterized protein</fullName>
    </submittedName>
</protein>
<evidence type="ECO:0000313" key="2">
    <source>
        <dbReference type="Proteomes" id="UP000785679"/>
    </source>
</evidence>
<dbReference type="EMBL" id="RRYP01022290">
    <property type="protein sequence ID" value="TNV72456.1"/>
    <property type="molecule type" value="Genomic_DNA"/>
</dbReference>
<proteinExistence type="predicted"/>
<keyword evidence="2" id="KW-1185">Reference proteome</keyword>
<organism evidence="1 2">
    <name type="scientific">Halteria grandinella</name>
    <dbReference type="NCBI Taxonomy" id="5974"/>
    <lineage>
        <taxon>Eukaryota</taxon>
        <taxon>Sar</taxon>
        <taxon>Alveolata</taxon>
        <taxon>Ciliophora</taxon>
        <taxon>Intramacronucleata</taxon>
        <taxon>Spirotrichea</taxon>
        <taxon>Stichotrichia</taxon>
        <taxon>Sporadotrichida</taxon>
        <taxon>Halteriidae</taxon>
        <taxon>Halteria</taxon>
    </lineage>
</organism>
<accession>A0A8J8SW37</accession>
<comment type="caution">
    <text evidence="1">The sequence shown here is derived from an EMBL/GenBank/DDBJ whole genome shotgun (WGS) entry which is preliminary data.</text>
</comment>
<name>A0A8J8SW37_HALGN</name>
<dbReference type="AlphaFoldDB" id="A0A8J8SW37"/>
<gene>
    <name evidence="1" type="ORF">FGO68_gene10994</name>
</gene>
<evidence type="ECO:0000313" key="1">
    <source>
        <dbReference type="EMBL" id="TNV72456.1"/>
    </source>
</evidence>
<sequence length="226" mass="25780">MRNAVQFTHHFLQLKGSQIKKLSAQFRMVTEIKKNKQDLAIYEEIKEGFAEIKMALMTHCSRLEEIFLHTFKLPQIVPMLIFLSRDSNLPNLKAINVAMSTADFVSVATSLFKVPTSKISPTLQSINIRQMPKMNIGDYGKTFKALLTAVLAHLNHRITIETKEVAGYDIFDLDGLSQFVTLFEPLIVINARVHQYDVLQANEQLMYTFKKVADVIELISSKHPIE</sequence>